<dbReference type="RefSeq" id="WP_006825832.1">
    <property type="nucleotide sequence ID" value="NZ_AOIL01000037.1"/>
</dbReference>
<dbReference type="EMBL" id="AOIL01000037">
    <property type="protein sequence ID" value="ELY91430.1"/>
    <property type="molecule type" value="Genomic_DNA"/>
</dbReference>
<gene>
    <name evidence="2" type="ORF">C484_10396</name>
</gene>
<evidence type="ECO:0000313" key="3">
    <source>
        <dbReference type="Proteomes" id="UP000011648"/>
    </source>
</evidence>
<dbReference type="Proteomes" id="UP000011648">
    <property type="component" value="Unassembled WGS sequence"/>
</dbReference>
<feature type="coiled-coil region" evidence="1">
    <location>
        <begin position="36"/>
        <end position="63"/>
    </location>
</feature>
<evidence type="ECO:0000313" key="2">
    <source>
        <dbReference type="EMBL" id="ELY91430.1"/>
    </source>
</evidence>
<proteinExistence type="predicted"/>
<accession>L9ZY42</accession>
<protein>
    <submittedName>
        <fullName evidence="2">Uncharacterized protein</fullName>
    </submittedName>
</protein>
<keyword evidence="1" id="KW-0175">Coiled coil</keyword>
<dbReference type="AlphaFoldDB" id="L9ZY42"/>
<evidence type="ECO:0000256" key="1">
    <source>
        <dbReference type="SAM" id="Coils"/>
    </source>
</evidence>
<comment type="caution">
    <text evidence="2">The sequence shown here is derived from an EMBL/GenBank/DDBJ whole genome shotgun (WGS) entry which is preliminary data.</text>
</comment>
<sequence length="134" mass="16081">MKEAIEREAEEQELSPTEYMRTILRNRKQITMEDSAKESEGDYDELADRVDELERRLNHFEESEPRDTDQPSTEYDEIIQWVRDNQPVTKRDVLDEWHSEDMMYAELTWWEQDVKPALKEAGFSHTRNIGWTGE</sequence>
<name>L9ZY42_9EURY</name>
<organism evidence="2 3">
    <name type="scientific">Natrialba taiwanensis DSM 12281</name>
    <dbReference type="NCBI Taxonomy" id="1230458"/>
    <lineage>
        <taxon>Archaea</taxon>
        <taxon>Methanobacteriati</taxon>
        <taxon>Methanobacteriota</taxon>
        <taxon>Stenosarchaea group</taxon>
        <taxon>Halobacteria</taxon>
        <taxon>Halobacteriales</taxon>
        <taxon>Natrialbaceae</taxon>
        <taxon>Natrialba</taxon>
    </lineage>
</organism>
<reference evidence="2 3" key="1">
    <citation type="journal article" date="2014" name="PLoS Genet.">
        <title>Phylogenetically driven sequencing of extremely halophilic archaea reveals strategies for static and dynamic osmo-response.</title>
        <authorList>
            <person name="Becker E.A."/>
            <person name="Seitzer P.M."/>
            <person name="Tritt A."/>
            <person name="Larsen D."/>
            <person name="Krusor M."/>
            <person name="Yao A.I."/>
            <person name="Wu D."/>
            <person name="Madern D."/>
            <person name="Eisen J.A."/>
            <person name="Darling A.E."/>
            <person name="Facciotti M.T."/>
        </authorList>
    </citation>
    <scope>NUCLEOTIDE SEQUENCE [LARGE SCALE GENOMIC DNA]</scope>
    <source>
        <strain evidence="2 3">DSM 12281</strain>
    </source>
</reference>
<keyword evidence="3" id="KW-1185">Reference proteome</keyword>